<evidence type="ECO:0000313" key="3">
    <source>
        <dbReference type="Proteomes" id="UP001383192"/>
    </source>
</evidence>
<dbReference type="InterPro" id="IPR053006">
    <property type="entry name" value="Meiosis_regulatory"/>
</dbReference>
<dbReference type="Proteomes" id="UP001383192">
    <property type="component" value="Unassembled WGS sequence"/>
</dbReference>
<dbReference type="AlphaFoldDB" id="A0AAW0BEB4"/>
<gene>
    <name evidence="2" type="ORF">VNI00_016478</name>
</gene>
<accession>A0AAW0BEB4</accession>
<dbReference type="PANTHER" id="PTHR28094">
    <property type="entry name" value="MEIOTICALLY UP-REGULATED GENE 113 PROTEIN"/>
    <property type="match status" value="1"/>
</dbReference>
<dbReference type="EMBL" id="JAYKXP010000129">
    <property type="protein sequence ID" value="KAK7024261.1"/>
    <property type="molecule type" value="Genomic_DNA"/>
</dbReference>
<name>A0AAW0BEB4_9AGAR</name>
<evidence type="ECO:0000259" key="1">
    <source>
        <dbReference type="Pfam" id="PF10544"/>
    </source>
</evidence>
<feature type="domain" description="Bacteriophage T5 Orf172 DNA-binding" evidence="1">
    <location>
        <begin position="32"/>
        <end position="126"/>
    </location>
</feature>
<dbReference type="InterPro" id="IPR018306">
    <property type="entry name" value="Phage_T5_Orf172_DNA-bd"/>
</dbReference>
<reference evidence="2 3" key="1">
    <citation type="submission" date="2024-01" db="EMBL/GenBank/DDBJ databases">
        <title>A draft genome for a cacao thread blight-causing isolate of Paramarasmius palmivorus.</title>
        <authorList>
            <person name="Baruah I.K."/>
            <person name="Bukari Y."/>
            <person name="Amoako-Attah I."/>
            <person name="Meinhardt L.W."/>
            <person name="Bailey B.A."/>
            <person name="Cohen S.P."/>
        </authorList>
    </citation>
    <scope>NUCLEOTIDE SEQUENCE [LARGE SCALE GENOMIC DNA]</scope>
    <source>
        <strain evidence="2 3">GH-12</strain>
    </source>
</reference>
<evidence type="ECO:0000313" key="2">
    <source>
        <dbReference type="EMBL" id="KAK7024261.1"/>
    </source>
</evidence>
<protein>
    <recommendedName>
        <fullName evidence="1">Bacteriophage T5 Orf172 DNA-binding domain-containing protein</fullName>
    </recommendedName>
</protein>
<sequence length="140" mass="16238">MLNTVSKVVSTLEKPLSSAEAPGSIYGFELVNEDPNGVLLFKIGRTERPVPVRQDEWIKKNCFGMDQVWVEDPVHVACCHRVESLVHKRLDEMGFERFTGYCSQCKHRHREIFIIPNRRSWDEVVKPLIEEIEAEVMKRA</sequence>
<dbReference type="PANTHER" id="PTHR28094:SF1">
    <property type="entry name" value="MEIOTICALLY UP-REGULATED GENE 113 PROTEIN"/>
    <property type="match status" value="1"/>
</dbReference>
<keyword evidence="3" id="KW-1185">Reference proteome</keyword>
<comment type="caution">
    <text evidence="2">The sequence shown here is derived from an EMBL/GenBank/DDBJ whole genome shotgun (WGS) entry which is preliminary data.</text>
</comment>
<proteinExistence type="predicted"/>
<organism evidence="2 3">
    <name type="scientific">Paramarasmius palmivorus</name>
    <dbReference type="NCBI Taxonomy" id="297713"/>
    <lineage>
        <taxon>Eukaryota</taxon>
        <taxon>Fungi</taxon>
        <taxon>Dikarya</taxon>
        <taxon>Basidiomycota</taxon>
        <taxon>Agaricomycotina</taxon>
        <taxon>Agaricomycetes</taxon>
        <taxon>Agaricomycetidae</taxon>
        <taxon>Agaricales</taxon>
        <taxon>Marasmiineae</taxon>
        <taxon>Marasmiaceae</taxon>
        <taxon>Paramarasmius</taxon>
    </lineage>
</organism>
<dbReference type="Pfam" id="PF10544">
    <property type="entry name" value="T5orf172"/>
    <property type="match status" value="1"/>
</dbReference>